<keyword evidence="2" id="KW-1003">Cell membrane</keyword>
<dbReference type="Pfam" id="PF00482">
    <property type="entry name" value="T2SSF"/>
    <property type="match status" value="1"/>
</dbReference>
<accession>A0A292Z9G4</accession>
<feature type="transmembrane region" description="Helical" evidence="6">
    <location>
        <begin position="276"/>
        <end position="292"/>
    </location>
</feature>
<evidence type="ECO:0000256" key="4">
    <source>
        <dbReference type="ARBA" id="ARBA00022989"/>
    </source>
</evidence>
<feature type="transmembrane region" description="Helical" evidence="6">
    <location>
        <begin position="245"/>
        <end position="264"/>
    </location>
</feature>
<dbReference type="Gene3D" id="1.20.81.30">
    <property type="entry name" value="Type II secretion system (T2SS), domain F"/>
    <property type="match status" value="1"/>
</dbReference>
<evidence type="ECO:0000313" key="8">
    <source>
        <dbReference type="EMBL" id="GAY19551.1"/>
    </source>
</evidence>
<dbReference type="PANTHER" id="PTHR35007">
    <property type="entry name" value="INTEGRAL MEMBRANE PROTEIN-RELATED"/>
    <property type="match status" value="1"/>
</dbReference>
<evidence type="ECO:0000256" key="3">
    <source>
        <dbReference type="ARBA" id="ARBA00022692"/>
    </source>
</evidence>
<proteinExistence type="predicted"/>
<dbReference type="EMBL" id="BEWI01000027">
    <property type="protein sequence ID" value="GAY19551.1"/>
    <property type="molecule type" value="Genomic_DNA"/>
</dbReference>
<dbReference type="GO" id="GO:0005886">
    <property type="term" value="C:plasma membrane"/>
    <property type="evidence" value="ECO:0007669"/>
    <property type="project" value="UniProtKB-SubCell"/>
</dbReference>
<evidence type="ECO:0000256" key="5">
    <source>
        <dbReference type="ARBA" id="ARBA00023136"/>
    </source>
</evidence>
<keyword evidence="4 6" id="KW-1133">Transmembrane helix</keyword>
<dbReference type="PANTHER" id="PTHR35007:SF1">
    <property type="entry name" value="PILUS ASSEMBLY PROTEIN"/>
    <property type="match status" value="1"/>
</dbReference>
<organism evidence="8 9">
    <name type="scientific">Sphingobium fuliginis (strain ATCC 27551)</name>
    <dbReference type="NCBI Taxonomy" id="336203"/>
    <lineage>
        <taxon>Bacteria</taxon>
        <taxon>Pseudomonadati</taxon>
        <taxon>Pseudomonadota</taxon>
        <taxon>Alphaproteobacteria</taxon>
        <taxon>Sphingomonadales</taxon>
        <taxon>Sphingomonadaceae</taxon>
        <taxon>Sphingobium</taxon>
    </lineage>
</organism>
<gene>
    <name evidence="8" type="ORF">SFOMI_0070</name>
</gene>
<evidence type="ECO:0000259" key="7">
    <source>
        <dbReference type="Pfam" id="PF00482"/>
    </source>
</evidence>
<keyword evidence="3 6" id="KW-0812">Transmembrane</keyword>
<protein>
    <submittedName>
        <fullName evidence="8">Flp pilus assembly protein TadB</fullName>
    </submittedName>
</protein>
<keyword evidence="5 6" id="KW-0472">Membrane</keyword>
<evidence type="ECO:0000313" key="9">
    <source>
        <dbReference type="Proteomes" id="UP000221538"/>
    </source>
</evidence>
<name>A0A292Z9G4_SPHSA</name>
<sequence>MLSGIAFLILGLLVLAGIGYLVLAQQRQDQARLDRRLNGIAVRTPAAPRLLAPVTVPDMLAPLLAQAQVEFTTRALGVAAGVLLLAALCTLLLAGPVAALLLLIVPPALLLFWIRHRAYQRTSALIEALPHYIDAVRQMQTVGNSLSQAIERALHEAPDIVRSFLGPVARKLELGAPVADAMQQQADRLHIAEISMLAAAIRTNSRFGGSITTILQNLSNILRERIRIKRDLLAATSEARVSGRVLIAIPFVAVAVLFSLNPTYPAFFIHDPRGHTLALAAVVLQGSGVMVMRRMMRLSF</sequence>
<comment type="caution">
    <text evidence="8">The sequence shown here is derived from an EMBL/GenBank/DDBJ whole genome shotgun (WGS) entry which is preliminary data.</text>
</comment>
<comment type="subcellular location">
    <subcellularLocation>
        <location evidence="1">Cell membrane</location>
        <topology evidence="1">Multi-pass membrane protein</topology>
    </subcellularLocation>
</comment>
<dbReference type="AlphaFoldDB" id="A0A292Z9G4"/>
<dbReference type="Proteomes" id="UP000221538">
    <property type="component" value="Unassembled WGS sequence"/>
</dbReference>
<reference evidence="8 9" key="1">
    <citation type="journal article" date="2013" name="Biodegradation">
        <title>Occurrence of 4-tert-butylphenol (4-t-BP) biodegradation in an aquatic sample caused by the presence of Spirodela polyrrhiza and isolation of a 4-t-BP-utilizing bacterium.</title>
        <authorList>
            <person name="Ogata Y."/>
            <person name="Toyama T."/>
            <person name="Yu N."/>
            <person name="Wang X."/>
            <person name="Sei K."/>
            <person name="Ike M."/>
        </authorList>
    </citation>
    <scope>NUCLEOTIDE SEQUENCE [LARGE SCALE GENOMIC DNA]</scope>
    <source>
        <strain evidence="8 9">OMI</strain>
    </source>
</reference>
<reference evidence="8 9" key="2">
    <citation type="journal article" date="2013" name="Environ. Sci. Technol.">
        <title>The 4-tert-butylphenol-utilizing bacterium Sphingobium fuliginis OMI can degrade bisphenols via phenolic ring hydroxylation and meta-cleavage pathway.</title>
        <authorList>
            <person name="Ogata Y."/>
            <person name="Goda S."/>
            <person name="Toyama T."/>
            <person name="Sei K."/>
            <person name="Ike M."/>
        </authorList>
    </citation>
    <scope>NUCLEOTIDE SEQUENCE [LARGE SCALE GENOMIC DNA]</scope>
    <source>
        <strain evidence="8 9">OMI</strain>
    </source>
</reference>
<feature type="domain" description="Type II secretion system protein GspF" evidence="7">
    <location>
        <begin position="141"/>
        <end position="257"/>
    </location>
</feature>
<feature type="transmembrane region" description="Helical" evidence="6">
    <location>
        <begin position="81"/>
        <end position="114"/>
    </location>
</feature>
<evidence type="ECO:0000256" key="6">
    <source>
        <dbReference type="SAM" id="Phobius"/>
    </source>
</evidence>
<evidence type="ECO:0000256" key="2">
    <source>
        <dbReference type="ARBA" id="ARBA00022475"/>
    </source>
</evidence>
<dbReference type="InterPro" id="IPR042094">
    <property type="entry name" value="T2SS_GspF_sf"/>
</dbReference>
<dbReference type="InterPro" id="IPR018076">
    <property type="entry name" value="T2SS_GspF_dom"/>
</dbReference>
<evidence type="ECO:0000256" key="1">
    <source>
        <dbReference type="ARBA" id="ARBA00004651"/>
    </source>
</evidence>
<dbReference type="RefSeq" id="WP_048574858.1">
    <property type="nucleotide sequence ID" value="NZ_BEWI01000027.1"/>
</dbReference>